<accession>A0A4Y5Z396</accession>
<sequence>MQTTVHRLTAITFCNGYWFAVLEFTVYSRSGSSPPPGLATGRFYLVRAFTGRYQATPFNSADEARRAVDHLVDAAANQVLYLPESEWHADSGACVPEAFGPREKSRTDPTEAWMEISLLGPPGDILTSPAVLT</sequence>
<evidence type="ECO:0000313" key="1">
    <source>
        <dbReference type="EMBL" id="QDE39860.1"/>
    </source>
</evidence>
<dbReference type="EMBL" id="CP041046">
    <property type="protein sequence ID" value="QDE39860.1"/>
    <property type="molecule type" value="Genomic_DNA"/>
</dbReference>
<evidence type="ECO:0000313" key="2">
    <source>
        <dbReference type="Proteomes" id="UP000316093"/>
    </source>
</evidence>
<organism evidence="1 2">
    <name type="scientific">Luteibacter pinisoli</name>
    <dbReference type="NCBI Taxonomy" id="2589080"/>
    <lineage>
        <taxon>Bacteria</taxon>
        <taxon>Pseudomonadati</taxon>
        <taxon>Pseudomonadota</taxon>
        <taxon>Gammaproteobacteria</taxon>
        <taxon>Lysobacterales</taxon>
        <taxon>Rhodanobacteraceae</taxon>
        <taxon>Luteibacter</taxon>
    </lineage>
</organism>
<protein>
    <submittedName>
        <fullName evidence="1">Uncharacterized protein</fullName>
    </submittedName>
</protein>
<dbReference type="KEGG" id="lpy:FIV34_11885"/>
<reference evidence="1 2" key="1">
    <citation type="submission" date="2019-06" db="EMBL/GenBank/DDBJ databases">
        <title>A complete genome sequence for Luteibacter pinisoli MAH-14.</title>
        <authorList>
            <person name="Baltrus D.A."/>
        </authorList>
    </citation>
    <scope>NUCLEOTIDE SEQUENCE [LARGE SCALE GENOMIC DNA]</scope>
    <source>
        <strain evidence="1 2">MAH-14</strain>
    </source>
</reference>
<dbReference type="RefSeq" id="WP_139983005.1">
    <property type="nucleotide sequence ID" value="NZ_CP041046.1"/>
</dbReference>
<proteinExistence type="predicted"/>
<name>A0A4Y5Z396_9GAMM</name>
<dbReference type="Proteomes" id="UP000316093">
    <property type="component" value="Chromosome"/>
</dbReference>
<dbReference type="AlphaFoldDB" id="A0A4Y5Z396"/>
<keyword evidence="2" id="KW-1185">Reference proteome</keyword>
<gene>
    <name evidence="1" type="ORF">FIV34_11885</name>
</gene>